<dbReference type="InterPro" id="IPR000064">
    <property type="entry name" value="NLP_P60_dom"/>
</dbReference>
<dbReference type="OrthoDB" id="9813368at2"/>
<dbReference type="PROSITE" id="PS51935">
    <property type="entry name" value="NLPC_P60"/>
    <property type="match status" value="3"/>
</dbReference>
<name>A0A1I5Y2L4_9BACI</name>
<dbReference type="EMBL" id="FOXU01000002">
    <property type="protein sequence ID" value="SFQ38406.1"/>
    <property type="molecule type" value="Genomic_DNA"/>
</dbReference>
<dbReference type="PANTHER" id="PTHR47053">
    <property type="entry name" value="MUREIN DD-ENDOPEPTIDASE MEPH-RELATED"/>
    <property type="match status" value="1"/>
</dbReference>
<keyword evidence="2" id="KW-0645">Protease</keyword>
<dbReference type="SUPFAM" id="SSF54001">
    <property type="entry name" value="Cysteine proteinases"/>
    <property type="match status" value="3"/>
</dbReference>
<comment type="similarity">
    <text evidence="1">Belongs to the peptidase C40 family.</text>
</comment>
<dbReference type="Proteomes" id="UP000198734">
    <property type="component" value="Unassembled WGS sequence"/>
</dbReference>
<evidence type="ECO:0000313" key="6">
    <source>
        <dbReference type="EMBL" id="SFQ38406.1"/>
    </source>
</evidence>
<feature type="domain" description="NlpC/P60" evidence="5">
    <location>
        <begin position="183"/>
        <end position="310"/>
    </location>
</feature>
<dbReference type="GO" id="GO:0006508">
    <property type="term" value="P:proteolysis"/>
    <property type="evidence" value="ECO:0007669"/>
    <property type="project" value="UniProtKB-KW"/>
</dbReference>
<dbReference type="RefSeq" id="WP_093536422.1">
    <property type="nucleotide sequence ID" value="NZ_FOXU01000002.1"/>
</dbReference>
<protein>
    <submittedName>
        <fullName evidence="6">Cell wall-associated hydrolase, NlpC family</fullName>
    </submittedName>
</protein>
<dbReference type="GO" id="GO:0008234">
    <property type="term" value="F:cysteine-type peptidase activity"/>
    <property type="evidence" value="ECO:0007669"/>
    <property type="project" value="UniProtKB-KW"/>
</dbReference>
<dbReference type="STRING" id="126156.SAMN05421670_1859"/>
<dbReference type="Gene3D" id="3.90.1720.10">
    <property type="entry name" value="endopeptidase domain like (from Nostoc punctiforme)"/>
    <property type="match status" value="3"/>
</dbReference>
<evidence type="ECO:0000313" key="7">
    <source>
        <dbReference type="Proteomes" id="UP000198734"/>
    </source>
</evidence>
<dbReference type="InterPro" id="IPR038765">
    <property type="entry name" value="Papain-like_cys_pep_sf"/>
</dbReference>
<dbReference type="PANTHER" id="PTHR47053:SF1">
    <property type="entry name" value="MUREIN DD-ENDOPEPTIDASE MEPH-RELATED"/>
    <property type="match status" value="1"/>
</dbReference>
<keyword evidence="7" id="KW-1185">Reference proteome</keyword>
<evidence type="ECO:0000256" key="1">
    <source>
        <dbReference type="ARBA" id="ARBA00007074"/>
    </source>
</evidence>
<proteinExistence type="inferred from homology"/>
<evidence type="ECO:0000256" key="3">
    <source>
        <dbReference type="ARBA" id="ARBA00022801"/>
    </source>
</evidence>
<keyword evidence="3 6" id="KW-0378">Hydrolase</keyword>
<keyword evidence="4" id="KW-0788">Thiol protease</keyword>
<sequence>MKKQFVATTLIAIIGLSTIGGFAPVNIQNMQVSAATINPQNNQAAVEAKANQLIQTAKSLIGKATYSNTVYKPTYPYKFSCASFLMYIFEKNGVDLATYNEDYMMKQGTYVAKSQLQKGDLLFFDSRGGKVPNHVGMYIGDNKIIQMADPTQKIVITDLDSKPYYTDSYITARRVLPTLLPSNPATKGDSIVSKAYILKDKVTMGTTNNASSLRFTATGFVDHIYKSNGVTLGTTNLKELMKKGTTVSKANLKKGDLVFFNGVTGSSTPTMVGIYAGDHRIIVPNSDGVLTRVLFVDYYAKHYITAKRVISGGTTTSVAASAPTSSTTQVADKVVNFATNLMSKAKFGYSYNESTLTFTSAGFTYYVFKEHGIDLKDKLASGQAQAGTAVSKANLQKGDLLFFSTNNGGTKITQTGIYVGNNEYLSLTTKGIVMKDKLDSTFAKQNYVSARRVLK</sequence>
<feature type="domain" description="NlpC/P60" evidence="5">
    <location>
        <begin position="328"/>
        <end position="454"/>
    </location>
</feature>
<organism evidence="6 7">
    <name type="scientific">Psychrobacillus psychrotolerans</name>
    <dbReference type="NCBI Taxonomy" id="126156"/>
    <lineage>
        <taxon>Bacteria</taxon>
        <taxon>Bacillati</taxon>
        <taxon>Bacillota</taxon>
        <taxon>Bacilli</taxon>
        <taxon>Bacillales</taxon>
        <taxon>Bacillaceae</taxon>
        <taxon>Psychrobacillus</taxon>
    </lineage>
</organism>
<evidence type="ECO:0000256" key="2">
    <source>
        <dbReference type="ARBA" id="ARBA00022670"/>
    </source>
</evidence>
<dbReference type="InterPro" id="IPR051202">
    <property type="entry name" value="Peptidase_C40"/>
</dbReference>
<feature type="domain" description="NlpC/P60" evidence="5">
    <location>
        <begin position="47"/>
        <end position="176"/>
    </location>
</feature>
<evidence type="ECO:0000259" key="5">
    <source>
        <dbReference type="PROSITE" id="PS51935"/>
    </source>
</evidence>
<reference evidence="7" key="1">
    <citation type="submission" date="2016-10" db="EMBL/GenBank/DDBJ databases">
        <authorList>
            <person name="Varghese N."/>
            <person name="Submissions S."/>
        </authorList>
    </citation>
    <scope>NUCLEOTIDE SEQUENCE [LARGE SCALE GENOMIC DNA]</scope>
    <source>
        <strain evidence="7">DSM 11706</strain>
    </source>
</reference>
<evidence type="ECO:0000256" key="4">
    <source>
        <dbReference type="ARBA" id="ARBA00022807"/>
    </source>
</evidence>
<dbReference type="Pfam" id="PF00877">
    <property type="entry name" value="NLPC_P60"/>
    <property type="match status" value="3"/>
</dbReference>
<accession>A0A1I5Y2L4</accession>
<gene>
    <name evidence="6" type="ORF">SAMN05421670_1859</name>
</gene>
<dbReference type="AlphaFoldDB" id="A0A1I5Y2L4"/>